<feature type="transmembrane region" description="Helical" evidence="7">
    <location>
        <begin position="6"/>
        <end position="30"/>
    </location>
</feature>
<dbReference type="GO" id="GO:0017004">
    <property type="term" value="P:cytochrome complex assembly"/>
    <property type="evidence" value="ECO:0007669"/>
    <property type="project" value="UniProtKB-KW"/>
</dbReference>
<protein>
    <submittedName>
        <fullName evidence="9">Cytochrome c biogenesis protein CcdA</fullName>
    </submittedName>
</protein>
<feature type="transmembrane region" description="Helical" evidence="7">
    <location>
        <begin position="42"/>
        <end position="65"/>
    </location>
</feature>
<reference evidence="10" key="1">
    <citation type="submission" date="2016-11" db="EMBL/GenBank/DDBJ databases">
        <authorList>
            <person name="Varghese N."/>
            <person name="Submissions S."/>
        </authorList>
    </citation>
    <scope>NUCLEOTIDE SEQUENCE [LARGE SCALE GENOMIC DNA]</scope>
    <source>
        <strain evidence="10">GAS401</strain>
    </source>
</reference>
<keyword evidence="4" id="KW-0201">Cytochrome c-type biogenesis</keyword>
<evidence type="ECO:0000256" key="3">
    <source>
        <dbReference type="ARBA" id="ARBA00022692"/>
    </source>
</evidence>
<evidence type="ECO:0000313" key="9">
    <source>
        <dbReference type="EMBL" id="SHN65583.1"/>
    </source>
</evidence>
<keyword evidence="3 7" id="KW-0812">Transmembrane</keyword>
<keyword evidence="5 7" id="KW-1133">Transmembrane helix</keyword>
<evidence type="ECO:0000256" key="7">
    <source>
        <dbReference type="SAM" id="Phobius"/>
    </source>
</evidence>
<keyword evidence="10" id="KW-1185">Reference proteome</keyword>
<evidence type="ECO:0000313" key="10">
    <source>
        <dbReference type="Proteomes" id="UP000184096"/>
    </source>
</evidence>
<feature type="transmembrane region" description="Helical" evidence="7">
    <location>
        <begin position="196"/>
        <end position="221"/>
    </location>
</feature>
<dbReference type="AlphaFoldDB" id="A0A1M7T4C3"/>
<feature type="domain" description="Cytochrome C biogenesis protein transmembrane" evidence="8">
    <location>
        <begin position="5"/>
        <end position="206"/>
    </location>
</feature>
<organism evidence="9 10">
    <name type="scientific">Bradyrhizobium erythrophlei</name>
    <dbReference type="NCBI Taxonomy" id="1437360"/>
    <lineage>
        <taxon>Bacteria</taxon>
        <taxon>Pseudomonadati</taxon>
        <taxon>Pseudomonadota</taxon>
        <taxon>Alphaproteobacteria</taxon>
        <taxon>Hyphomicrobiales</taxon>
        <taxon>Nitrobacteraceae</taxon>
        <taxon>Bradyrhizobium</taxon>
    </lineage>
</organism>
<dbReference type="Proteomes" id="UP000184096">
    <property type="component" value="Chromosome I"/>
</dbReference>
<dbReference type="InterPro" id="IPR051790">
    <property type="entry name" value="Cytochrome_c-biogenesis_DsbD"/>
</dbReference>
<evidence type="ECO:0000256" key="1">
    <source>
        <dbReference type="ARBA" id="ARBA00004141"/>
    </source>
</evidence>
<dbReference type="OrthoDB" id="9811352at2"/>
<dbReference type="RefSeq" id="WP_072816745.1">
    <property type="nucleotide sequence ID" value="NZ_LT670849.1"/>
</dbReference>
<sequence length="231" mass="23697">MTDLILSLFAGMLTIVAPCTLPVLPILLGASIGQRAGARPALIAAGFVLSFAFVALALNAVATALRFDPDTLRKAGLALLLVFGALMIWPAAFERVTAKLANAGLAVQGTTAAQTNLGGFILGTTLGLIWTPCSGPVLGAILTAIATSPDHAHGALLLLTYTVGAALPMLGLAYGGQAISTRLRSLAPYAGRLQQAFGAVVIAFALSAFLQYDAIALAWLGQFIPETHFGL</sequence>
<keyword evidence="6 7" id="KW-0472">Membrane</keyword>
<comment type="similarity">
    <text evidence="2">Belongs to the DsbD family.</text>
</comment>
<dbReference type="EMBL" id="LT670849">
    <property type="protein sequence ID" value="SHN65583.1"/>
    <property type="molecule type" value="Genomic_DNA"/>
</dbReference>
<evidence type="ECO:0000256" key="6">
    <source>
        <dbReference type="ARBA" id="ARBA00023136"/>
    </source>
</evidence>
<comment type="subcellular location">
    <subcellularLocation>
        <location evidence="1">Membrane</location>
        <topology evidence="1">Multi-pass membrane protein</topology>
    </subcellularLocation>
</comment>
<dbReference type="GO" id="GO:0016020">
    <property type="term" value="C:membrane"/>
    <property type="evidence" value="ECO:0007669"/>
    <property type="project" value="UniProtKB-SubCell"/>
</dbReference>
<evidence type="ECO:0000256" key="4">
    <source>
        <dbReference type="ARBA" id="ARBA00022748"/>
    </source>
</evidence>
<dbReference type="PANTHER" id="PTHR31272:SF9">
    <property type="entry name" value="BLL1027 PROTEIN"/>
    <property type="match status" value="1"/>
</dbReference>
<name>A0A1M7T4C3_9BRAD</name>
<feature type="transmembrane region" description="Helical" evidence="7">
    <location>
        <begin position="117"/>
        <end position="146"/>
    </location>
</feature>
<dbReference type="Pfam" id="PF02683">
    <property type="entry name" value="DsbD_TM"/>
    <property type="match status" value="1"/>
</dbReference>
<accession>A0A1M7T4C3</accession>
<feature type="transmembrane region" description="Helical" evidence="7">
    <location>
        <begin position="77"/>
        <end position="96"/>
    </location>
</feature>
<proteinExistence type="inferred from homology"/>
<evidence type="ECO:0000256" key="2">
    <source>
        <dbReference type="ARBA" id="ARBA00006143"/>
    </source>
</evidence>
<dbReference type="InterPro" id="IPR003834">
    <property type="entry name" value="Cyt_c_assmbl_TM_dom"/>
</dbReference>
<evidence type="ECO:0000256" key="5">
    <source>
        <dbReference type="ARBA" id="ARBA00022989"/>
    </source>
</evidence>
<evidence type="ECO:0000259" key="8">
    <source>
        <dbReference type="Pfam" id="PF02683"/>
    </source>
</evidence>
<dbReference type="PANTHER" id="PTHR31272">
    <property type="entry name" value="CYTOCHROME C-TYPE BIOGENESIS PROTEIN HI_1454-RELATED"/>
    <property type="match status" value="1"/>
</dbReference>
<feature type="transmembrane region" description="Helical" evidence="7">
    <location>
        <begin position="152"/>
        <end position="175"/>
    </location>
</feature>
<gene>
    <name evidence="9" type="ORF">SAMN05444170_0742</name>
</gene>